<keyword evidence="7" id="KW-0521">NADP</keyword>
<dbReference type="InterPro" id="IPR000453">
    <property type="entry name" value="Chorismate_synth"/>
</dbReference>
<evidence type="ECO:0000256" key="6">
    <source>
        <dbReference type="ARBA" id="ARBA00023239"/>
    </source>
</evidence>
<dbReference type="PANTHER" id="PTHR21085:SF0">
    <property type="entry name" value="CHORISMATE SYNTHASE"/>
    <property type="match status" value="1"/>
</dbReference>
<keyword evidence="9" id="KW-1185">Reference proteome</keyword>
<feature type="binding site" evidence="7">
    <location>
        <begin position="129"/>
        <end position="131"/>
    </location>
    <ligand>
        <name>FMN</name>
        <dbReference type="ChEBI" id="CHEBI:58210"/>
    </ligand>
</feature>
<dbReference type="InterPro" id="IPR020541">
    <property type="entry name" value="Chorismate_synthase_CS"/>
</dbReference>
<protein>
    <recommendedName>
        <fullName evidence="3 7">Chorismate synthase</fullName>
        <shortName evidence="7">CS</shortName>
        <ecNumber evidence="3 7">4.2.3.5</ecNumber>
    </recommendedName>
    <alternativeName>
        <fullName evidence="7">5-enolpyruvylshikimate-3-phosphate phospholyase</fullName>
    </alternativeName>
</protein>
<feature type="binding site" evidence="7">
    <location>
        <position position="296"/>
    </location>
    <ligand>
        <name>FMN</name>
        <dbReference type="ChEBI" id="CHEBI:58210"/>
    </ligand>
</feature>
<dbReference type="Proteomes" id="UP001461341">
    <property type="component" value="Chromosome"/>
</dbReference>
<comment type="subunit">
    <text evidence="7">Homotetramer.</text>
</comment>
<accession>A0ABZ2YCP7</accession>
<feature type="binding site" evidence="7">
    <location>
        <position position="337"/>
    </location>
    <ligand>
        <name>FMN</name>
        <dbReference type="ChEBI" id="CHEBI:58210"/>
    </ligand>
</feature>
<keyword evidence="7" id="KW-0288">FMN</keyword>
<dbReference type="Gene3D" id="3.60.150.10">
    <property type="entry name" value="Chorismate synthase AroC"/>
    <property type="match status" value="1"/>
</dbReference>
<dbReference type="PANTHER" id="PTHR21085">
    <property type="entry name" value="CHORISMATE SYNTHASE"/>
    <property type="match status" value="1"/>
</dbReference>
<dbReference type="PROSITE" id="PS00789">
    <property type="entry name" value="CHORISMATE_SYNTHASE_3"/>
    <property type="match status" value="1"/>
</dbReference>
<keyword evidence="6 7" id="KW-0456">Lyase</keyword>
<dbReference type="RefSeq" id="WP_369018939.1">
    <property type="nucleotide sequence ID" value="NZ_CP121689.1"/>
</dbReference>
<evidence type="ECO:0000313" key="9">
    <source>
        <dbReference type="Proteomes" id="UP001461341"/>
    </source>
</evidence>
<evidence type="ECO:0000256" key="1">
    <source>
        <dbReference type="ARBA" id="ARBA00005044"/>
    </source>
</evidence>
<keyword evidence="7" id="KW-0285">Flavoprotein</keyword>
<dbReference type="PIRSF" id="PIRSF001456">
    <property type="entry name" value="Chorismate_synth"/>
    <property type="match status" value="1"/>
</dbReference>
<dbReference type="CDD" id="cd07304">
    <property type="entry name" value="Chorismate_synthase"/>
    <property type="match status" value="1"/>
</dbReference>
<evidence type="ECO:0000256" key="5">
    <source>
        <dbReference type="ARBA" id="ARBA00023141"/>
    </source>
</evidence>
<evidence type="ECO:0000256" key="3">
    <source>
        <dbReference type="ARBA" id="ARBA00013036"/>
    </source>
</evidence>
<dbReference type="InterPro" id="IPR035904">
    <property type="entry name" value="Chorismate_synth_AroC_sf"/>
</dbReference>
<dbReference type="GO" id="GO:0004107">
    <property type="term" value="F:chorismate synthase activity"/>
    <property type="evidence" value="ECO:0007669"/>
    <property type="project" value="UniProtKB-EC"/>
</dbReference>
<dbReference type="NCBIfam" id="NF003793">
    <property type="entry name" value="PRK05382.1"/>
    <property type="match status" value="1"/>
</dbReference>
<evidence type="ECO:0000256" key="2">
    <source>
        <dbReference type="ARBA" id="ARBA00008014"/>
    </source>
</evidence>
<comment type="caution">
    <text evidence="7">Lacks conserved residue(s) required for the propagation of feature annotation.</text>
</comment>
<name>A0ABZ2YCP7_9BACT</name>
<comment type="cofactor">
    <cofactor evidence="7">
        <name>FMNH2</name>
        <dbReference type="ChEBI" id="CHEBI:57618"/>
    </cofactor>
    <text evidence="7">Reduced FMN (FMNH(2)).</text>
</comment>
<sequence>MLQYVTAGESHGKGIVVVIRGFPSNMEVDLDFINEELARRQRGFGSGPRMDMEKDRVEVLSGIRFCKTIGSPIAILVENKDYQNWLDIMTPEGSPPPDYNPVTIPRPGHADLAGLIKYRFKDIRNVIERASARETVGRVVAGAFAKIFLRYFGVSVGGFVESIGGVRAEGDLTFSEKVARASNSLLRTFDKKQEEKMISLIEKAKEEGDTLGGTFVVGASGLIPGLGSYTEAELRLDSQIAGALMSIPGIKGVEIGEGFLSAQKRGSEVHDAIFYDSLQEGFPFVRRSCYSGGLEGGVTWGDFLWVRCAMKPIPTLRKGLPSVDLSTLEEVPARFERSDVCAVPRALVVAESVLAFVLAQSYYRKFGGDAIEETLEAYQNYQQYISKFAGRQKGRG</sequence>
<keyword evidence="5 7" id="KW-0057">Aromatic amino acid biosynthesis</keyword>
<dbReference type="EMBL" id="CP121689">
    <property type="protein sequence ID" value="WZL76775.1"/>
    <property type="molecule type" value="Genomic_DNA"/>
</dbReference>
<comment type="similarity">
    <text evidence="2 7">Belongs to the chorismate synthase family.</text>
</comment>
<comment type="catalytic activity">
    <reaction evidence="7">
        <text>5-O-(1-carboxyvinyl)-3-phosphoshikimate = chorismate + phosphate</text>
        <dbReference type="Rhea" id="RHEA:21020"/>
        <dbReference type="ChEBI" id="CHEBI:29748"/>
        <dbReference type="ChEBI" id="CHEBI:43474"/>
        <dbReference type="ChEBI" id="CHEBI:57701"/>
        <dbReference type="EC" id="4.2.3.5"/>
    </reaction>
</comment>
<feature type="binding site" evidence="7">
    <location>
        <begin position="311"/>
        <end position="315"/>
    </location>
    <ligand>
        <name>FMN</name>
        <dbReference type="ChEBI" id="CHEBI:58210"/>
    </ligand>
</feature>
<dbReference type="PROSITE" id="PS00788">
    <property type="entry name" value="CHORISMATE_SYNTHASE_2"/>
    <property type="match status" value="1"/>
</dbReference>
<reference evidence="8 9" key="1">
    <citation type="submission" date="2023-03" db="EMBL/GenBank/DDBJ databases">
        <title>Novel Species.</title>
        <authorList>
            <person name="Ma S."/>
        </authorList>
    </citation>
    <scope>NUCLEOTIDE SEQUENCE [LARGE SCALE GENOMIC DNA]</scope>
    <source>
        <strain evidence="8 9">B11</strain>
    </source>
</reference>
<keyword evidence="4 7" id="KW-0028">Amino-acid biosynthesis</keyword>
<proteinExistence type="inferred from homology"/>
<feature type="binding site" evidence="7">
    <location>
        <position position="40"/>
    </location>
    <ligand>
        <name>NADP(+)</name>
        <dbReference type="ChEBI" id="CHEBI:58349"/>
    </ligand>
</feature>
<evidence type="ECO:0000256" key="4">
    <source>
        <dbReference type="ARBA" id="ARBA00022605"/>
    </source>
</evidence>
<organism evidence="8 9">
    <name type="scientific">Thermatribacter velox</name>
    <dbReference type="NCBI Taxonomy" id="3039681"/>
    <lineage>
        <taxon>Bacteria</taxon>
        <taxon>Pseudomonadati</taxon>
        <taxon>Atribacterota</taxon>
        <taxon>Atribacteria</taxon>
        <taxon>Atribacterales</taxon>
        <taxon>Thermatribacteraceae</taxon>
        <taxon>Thermatribacter</taxon>
    </lineage>
</organism>
<dbReference type="Pfam" id="PF01264">
    <property type="entry name" value="Chorismate_synt"/>
    <property type="match status" value="1"/>
</dbReference>
<dbReference type="EC" id="4.2.3.5" evidence="3 7"/>
<dbReference type="NCBIfam" id="TIGR00033">
    <property type="entry name" value="aroC"/>
    <property type="match status" value="1"/>
</dbReference>
<comment type="pathway">
    <text evidence="1 7">Metabolic intermediate biosynthesis; chorismate biosynthesis; chorismate from D-erythrose 4-phosphate and phosphoenolpyruvate: step 7/7.</text>
</comment>
<evidence type="ECO:0000313" key="8">
    <source>
        <dbReference type="EMBL" id="WZL76775.1"/>
    </source>
</evidence>
<keyword evidence="7" id="KW-0274">FAD</keyword>
<comment type="function">
    <text evidence="7">Catalyzes the anti-1,4-elimination of the C-3 phosphate and the C-6 proR hydrogen from 5-enolpyruvylshikimate-3-phosphate (EPSP) to yield chorismate, which is the branch point compound that serves as the starting substrate for the three terminal pathways of aromatic amino acid biosynthesis. This reaction introduces a second double bond into the aromatic ring system.</text>
</comment>
<evidence type="ECO:0000256" key="7">
    <source>
        <dbReference type="HAMAP-Rule" id="MF_00300"/>
    </source>
</evidence>
<dbReference type="SUPFAM" id="SSF103263">
    <property type="entry name" value="Chorismate synthase, AroC"/>
    <property type="match status" value="1"/>
</dbReference>
<dbReference type="HAMAP" id="MF_00300">
    <property type="entry name" value="Chorismate_synth"/>
    <property type="match status" value="1"/>
</dbReference>
<gene>
    <name evidence="7 8" type="primary">aroC</name>
    <name evidence="8" type="ORF">QBE54_03325</name>
</gene>